<name>A0A317Q8S5_9ENTR</name>
<keyword evidence="3 5" id="KW-1133">Transmembrane helix</keyword>
<sequence>MKYILIFLVVLVIFVISITLGAQNDQQVTFNFLVAQGEYRVSTLMASLFGLGFIIGWVVCGLFWLKTRLSLGRAQRRIKRLEQQISPASGEATVSDSRG</sequence>
<comment type="function">
    <text evidence="5">Involved in the assembly of lipopolysaccharide (LPS).</text>
</comment>
<dbReference type="Proteomes" id="UP000246744">
    <property type="component" value="Unassembled WGS sequence"/>
</dbReference>
<dbReference type="AlphaFoldDB" id="A0A317Q8S5"/>
<keyword evidence="4 5" id="KW-0472">Membrane</keyword>
<feature type="transmembrane region" description="Helical" evidence="5">
    <location>
        <begin position="45"/>
        <end position="65"/>
    </location>
</feature>
<dbReference type="EMBL" id="QGTS01000003">
    <property type="protein sequence ID" value="PWW10736.1"/>
    <property type="molecule type" value="Genomic_DNA"/>
</dbReference>
<dbReference type="GO" id="GO:0005886">
    <property type="term" value="C:plasma membrane"/>
    <property type="evidence" value="ECO:0007669"/>
    <property type="project" value="UniProtKB-SubCell"/>
</dbReference>
<evidence type="ECO:0000256" key="5">
    <source>
        <dbReference type="HAMAP-Rule" id="MF_01948"/>
    </source>
</evidence>
<evidence type="ECO:0000313" key="8">
    <source>
        <dbReference type="Proteomes" id="UP000246744"/>
    </source>
</evidence>
<dbReference type="InterPro" id="IPR032906">
    <property type="entry name" value="LapA"/>
</dbReference>
<dbReference type="InterPro" id="IPR010445">
    <property type="entry name" value="LapA_dom"/>
</dbReference>
<comment type="caution">
    <text evidence="5">Lacks conserved residue(s) required for the propagation of feature annotation.</text>
</comment>
<keyword evidence="5" id="KW-0997">Cell inner membrane</keyword>
<keyword evidence="2 5" id="KW-0812">Transmembrane</keyword>
<organism evidence="7 8">
    <name type="scientific">Mangrovibacter plantisponsor</name>
    <dbReference type="NCBI Taxonomy" id="451513"/>
    <lineage>
        <taxon>Bacteria</taxon>
        <taxon>Pseudomonadati</taxon>
        <taxon>Pseudomonadota</taxon>
        <taxon>Gammaproteobacteria</taxon>
        <taxon>Enterobacterales</taxon>
        <taxon>Enterobacteriaceae</taxon>
        <taxon>Mangrovibacter</taxon>
    </lineage>
</organism>
<keyword evidence="8" id="KW-1185">Reference proteome</keyword>
<evidence type="ECO:0000256" key="3">
    <source>
        <dbReference type="ARBA" id="ARBA00022989"/>
    </source>
</evidence>
<comment type="subcellular location">
    <subcellularLocation>
        <location evidence="5">Cell inner membrane</location>
        <topology evidence="5">Single-pass membrane protein</topology>
    </subcellularLocation>
</comment>
<evidence type="ECO:0000256" key="1">
    <source>
        <dbReference type="ARBA" id="ARBA00022475"/>
    </source>
</evidence>
<feature type="domain" description="Lipopolysaccharide assembly protein A" evidence="6">
    <location>
        <begin position="23"/>
        <end position="85"/>
    </location>
</feature>
<dbReference type="OrthoDB" id="7064015at2"/>
<accession>A0A317Q8S5</accession>
<gene>
    <name evidence="5" type="primary">lapA</name>
    <name evidence="7" type="ORF">DES37_103112</name>
</gene>
<keyword evidence="1 5" id="KW-1003">Cell membrane</keyword>
<evidence type="ECO:0000256" key="2">
    <source>
        <dbReference type="ARBA" id="ARBA00022692"/>
    </source>
</evidence>
<protein>
    <recommendedName>
        <fullName evidence="5">Lipopolysaccharide assembly protein A</fullName>
    </recommendedName>
</protein>
<comment type="caution">
    <text evidence="7">The sequence shown here is derived from an EMBL/GenBank/DDBJ whole genome shotgun (WGS) entry which is preliminary data.</text>
</comment>
<evidence type="ECO:0000256" key="4">
    <source>
        <dbReference type="ARBA" id="ARBA00023136"/>
    </source>
</evidence>
<comment type="similarity">
    <text evidence="5">Belongs to the LapA family.</text>
</comment>
<dbReference type="RefSeq" id="WP_110025123.1">
    <property type="nucleotide sequence ID" value="NZ_QGTS01000003.1"/>
</dbReference>
<evidence type="ECO:0000313" key="7">
    <source>
        <dbReference type="EMBL" id="PWW10736.1"/>
    </source>
</evidence>
<dbReference type="GO" id="GO:0008653">
    <property type="term" value="P:lipopolysaccharide metabolic process"/>
    <property type="evidence" value="ECO:0007669"/>
    <property type="project" value="InterPro"/>
</dbReference>
<evidence type="ECO:0000259" key="6">
    <source>
        <dbReference type="Pfam" id="PF06305"/>
    </source>
</evidence>
<reference evidence="7 8" key="1">
    <citation type="submission" date="2018-05" db="EMBL/GenBank/DDBJ databases">
        <title>Genomic Encyclopedia of Type Strains, Phase IV (KMG-IV): sequencing the most valuable type-strain genomes for metagenomic binning, comparative biology and taxonomic classification.</title>
        <authorList>
            <person name="Goeker M."/>
        </authorList>
    </citation>
    <scope>NUCLEOTIDE SEQUENCE [LARGE SCALE GENOMIC DNA]</scope>
    <source>
        <strain evidence="7 8">DSM 19579</strain>
    </source>
</reference>
<dbReference type="HAMAP" id="MF_01948">
    <property type="entry name" value="LPS_assembly_LapA"/>
    <property type="match status" value="1"/>
</dbReference>
<proteinExistence type="inferred from homology"/>
<dbReference type="Pfam" id="PF06305">
    <property type="entry name" value="LapA_dom"/>
    <property type="match status" value="1"/>
</dbReference>